<gene>
    <name evidence="1" type="ORF">O6H91_11G016800</name>
</gene>
<evidence type="ECO:0000313" key="1">
    <source>
        <dbReference type="EMBL" id="KAJ7537672.1"/>
    </source>
</evidence>
<protein>
    <submittedName>
        <fullName evidence="1">Uncharacterized protein</fullName>
    </submittedName>
</protein>
<evidence type="ECO:0000313" key="2">
    <source>
        <dbReference type="Proteomes" id="UP001162992"/>
    </source>
</evidence>
<proteinExistence type="predicted"/>
<name>A0ACC2C6K6_DIPCM</name>
<sequence length="231" mass="26177">MSVADEYRCFVGGLSWNITDRGLEDEFRKFGKILDAKVMVNRDTGRSRGFGFVTFADEDALDEAIDRLHGKELDGRLISVTIAKPKAEGEVGDRDYGSGYRRDGGKGNTSGSDCFKCGRPGHWARDCSSGRSHVSSRDRYTGSRSDRYSDHEKDRDNHHGKSSSGRRSDRDDYYEYNGDRNSSGDGRSSRYIDREARRGSERYSNGSFRDRPGPYDRPSRDTGRRSSYDRN</sequence>
<accession>A0ACC2C6K6</accession>
<organism evidence="1 2">
    <name type="scientific">Diphasiastrum complanatum</name>
    <name type="common">Issler's clubmoss</name>
    <name type="synonym">Lycopodium complanatum</name>
    <dbReference type="NCBI Taxonomy" id="34168"/>
    <lineage>
        <taxon>Eukaryota</taxon>
        <taxon>Viridiplantae</taxon>
        <taxon>Streptophyta</taxon>
        <taxon>Embryophyta</taxon>
        <taxon>Tracheophyta</taxon>
        <taxon>Lycopodiopsida</taxon>
        <taxon>Lycopodiales</taxon>
        <taxon>Lycopodiaceae</taxon>
        <taxon>Lycopodioideae</taxon>
        <taxon>Diphasiastrum</taxon>
    </lineage>
</organism>
<reference evidence="2" key="1">
    <citation type="journal article" date="2024" name="Proc. Natl. Acad. Sci. U.S.A.">
        <title>Extraordinary preservation of gene collinearity over three hundred million years revealed in homosporous lycophytes.</title>
        <authorList>
            <person name="Li C."/>
            <person name="Wickell D."/>
            <person name="Kuo L.Y."/>
            <person name="Chen X."/>
            <person name="Nie B."/>
            <person name="Liao X."/>
            <person name="Peng D."/>
            <person name="Ji J."/>
            <person name="Jenkins J."/>
            <person name="Williams M."/>
            <person name="Shu S."/>
            <person name="Plott C."/>
            <person name="Barry K."/>
            <person name="Rajasekar S."/>
            <person name="Grimwood J."/>
            <person name="Han X."/>
            <person name="Sun S."/>
            <person name="Hou Z."/>
            <person name="He W."/>
            <person name="Dai G."/>
            <person name="Sun C."/>
            <person name="Schmutz J."/>
            <person name="Leebens-Mack J.H."/>
            <person name="Li F.W."/>
            <person name="Wang L."/>
        </authorList>
    </citation>
    <scope>NUCLEOTIDE SEQUENCE [LARGE SCALE GENOMIC DNA]</scope>
    <source>
        <strain evidence="2">cv. PW_Plant_1</strain>
    </source>
</reference>
<comment type="caution">
    <text evidence="1">The sequence shown here is derived from an EMBL/GenBank/DDBJ whole genome shotgun (WGS) entry which is preliminary data.</text>
</comment>
<dbReference type="Proteomes" id="UP001162992">
    <property type="component" value="Chromosome 11"/>
</dbReference>
<keyword evidence="2" id="KW-1185">Reference proteome</keyword>
<dbReference type="EMBL" id="CM055102">
    <property type="protein sequence ID" value="KAJ7537672.1"/>
    <property type="molecule type" value="Genomic_DNA"/>
</dbReference>